<evidence type="ECO:0000256" key="2">
    <source>
        <dbReference type="ARBA" id="ARBA00022475"/>
    </source>
</evidence>
<keyword evidence="3" id="KW-0808">Transferase</keyword>
<comment type="subcellular location">
    <subcellularLocation>
        <location evidence="1">Cell membrane</location>
        <topology evidence="1">Multi-pass membrane protein</topology>
    </subcellularLocation>
</comment>
<feature type="transmembrane region" description="Helical" evidence="9">
    <location>
        <begin position="368"/>
        <end position="385"/>
    </location>
</feature>
<sequence>MPPGRGGKSLVTIRVLGIVLGIAADSTACRDGPGGQSVVGRTGVRGEVNRARGAVVSGLVWAVTRVVLLLYVCKVLTVPGGMDITSDVSVIYHGWFDRLSDGTFPSGDVTWQYPPAAALVILSPGLLTGVGLLDYTSAFFALACAADALVFGLLLYAVRQRGPRDAEAGTRRRAGVWAWVVGVPLLGPTAYARYDLMVTALAVAALLAAARHPRTAGVLAGVGALVKVWPVLLLLGTPRGRATRILWLSALVTVVVVTAGFAATMPGALDFLSAQGGRGTEVESVSSLALHAARQFGWEGQVLLRYGSMEFVGPGVRTVSNVAVVLTGAGFGWLVLWRLRARTWTPATVADTAFTAVLVFVVTSRVLSPQYLVWLVGLAAVCLTLRASRQALPGWLVVVAAGLTQLEFPVWFADVVASEGKGVLVLAVRNVLLVVATVIAGVRLWRSTVPRAAGGTRPVRSASLPRSTAGVTAPAADLHRRASGR</sequence>
<dbReference type="Proteomes" id="UP000721954">
    <property type="component" value="Unassembled WGS sequence"/>
</dbReference>
<dbReference type="PIRSF" id="PIRSF010361">
    <property type="entry name" value="UCP010361"/>
    <property type="match status" value="1"/>
</dbReference>
<keyword evidence="4 9" id="KW-0812">Transmembrane</keyword>
<reference evidence="10 11" key="1">
    <citation type="submission" date="2021-02" db="EMBL/GenBank/DDBJ databases">
        <title>Streptomyces spirodelae sp. nov., isolated from duckweed.</title>
        <authorList>
            <person name="Saimee Y."/>
            <person name="Duangmal K."/>
        </authorList>
    </citation>
    <scope>NUCLEOTIDE SEQUENCE [LARGE SCALE GENOMIC DNA]</scope>
    <source>
        <strain evidence="10 11">DSM 42105</strain>
    </source>
</reference>
<dbReference type="Pfam" id="PF09594">
    <property type="entry name" value="GT87"/>
    <property type="match status" value="1"/>
</dbReference>
<keyword evidence="5 9" id="KW-1133">Transmembrane helix</keyword>
<protein>
    <submittedName>
        <fullName evidence="10">DUF2029 domain-containing protein</fullName>
    </submittedName>
</protein>
<evidence type="ECO:0000256" key="1">
    <source>
        <dbReference type="ARBA" id="ARBA00004651"/>
    </source>
</evidence>
<keyword evidence="6 9" id="KW-0472">Membrane</keyword>
<dbReference type="EMBL" id="JAFFZM010000019">
    <property type="protein sequence ID" value="MBO8201957.1"/>
    <property type="molecule type" value="Genomic_DNA"/>
</dbReference>
<comment type="caution">
    <text evidence="10">The sequence shown here is derived from an EMBL/GenBank/DDBJ whole genome shotgun (WGS) entry which is preliminary data.</text>
</comment>
<feature type="transmembrane region" description="Helical" evidence="9">
    <location>
        <begin position="344"/>
        <end position="362"/>
    </location>
</feature>
<evidence type="ECO:0000256" key="6">
    <source>
        <dbReference type="ARBA" id="ARBA00023136"/>
    </source>
</evidence>
<evidence type="ECO:0000256" key="9">
    <source>
        <dbReference type="SAM" id="Phobius"/>
    </source>
</evidence>
<feature type="transmembrane region" description="Helical" evidence="9">
    <location>
        <begin position="214"/>
        <end position="233"/>
    </location>
</feature>
<evidence type="ECO:0000256" key="7">
    <source>
        <dbReference type="ARBA" id="ARBA00024033"/>
    </source>
</evidence>
<proteinExistence type="inferred from homology"/>
<keyword evidence="2" id="KW-1003">Cell membrane</keyword>
<organism evidence="10 11">
    <name type="scientific">Streptomyces smyrnaeus</name>
    <dbReference type="NCBI Taxonomy" id="1387713"/>
    <lineage>
        <taxon>Bacteria</taxon>
        <taxon>Bacillati</taxon>
        <taxon>Actinomycetota</taxon>
        <taxon>Actinomycetes</taxon>
        <taxon>Kitasatosporales</taxon>
        <taxon>Streptomycetaceae</taxon>
        <taxon>Streptomyces</taxon>
    </lineage>
</organism>
<name>A0ABS3Y2S5_9ACTN</name>
<evidence type="ECO:0000256" key="4">
    <source>
        <dbReference type="ARBA" id="ARBA00022692"/>
    </source>
</evidence>
<evidence type="ECO:0000256" key="8">
    <source>
        <dbReference type="SAM" id="MobiDB-lite"/>
    </source>
</evidence>
<keyword evidence="11" id="KW-1185">Reference proteome</keyword>
<feature type="transmembrane region" description="Helical" evidence="9">
    <location>
        <begin position="424"/>
        <end position="445"/>
    </location>
</feature>
<evidence type="ECO:0000313" key="10">
    <source>
        <dbReference type="EMBL" id="MBO8201957.1"/>
    </source>
</evidence>
<dbReference type="InterPro" id="IPR018584">
    <property type="entry name" value="GT87"/>
</dbReference>
<feature type="region of interest" description="Disordered" evidence="8">
    <location>
        <begin position="453"/>
        <end position="485"/>
    </location>
</feature>
<comment type="similarity">
    <text evidence="7">Belongs to the glycosyltransferase 87 family.</text>
</comment>
<accession>A0ABS3Y2S5</accession>
<evidence type="ECO:0000256" key="5">
    <source>
        <dbReference type="ARBA" id="ARBA00022989"/>
    </source>
</evidence>
<feature type="transmembrane region" description="Helical" evidence="9">
    <location>
        <begin position="392"/>
        <end position="412"/>
    </location>
</feature>
<feature type="transmembrane region" description="Helical" evidence="9">
    <location>
        <begin position="135"/>
        <end position="156"/>
    </location>
</feature>
<evidence type="ECO:0000313" key="11">
    <source>
        <dbReference type="Proteomes" id="UP000721954"/>
    </source>
</evidence>
<feature type="transmembrane region" description="Helical" evidence="9">
    <location>
        <begin position="245"/>
        <end position="263"/>
    </location>
</feature>
<gene>
    <name evidence="10" type="ORF">JW613_27220</name>
</gene>
<dbReference type="InterPro" id="IPR016570">
    <property type="entry name" value="UCP010361"/>
</dbReference>
<feature type="transmembrane region" description="Helical" evidence="9">
    <location>
        <begin position="318"/>
        <end position="337"/>
    </location>
</feature>
<evidence type="ECO:0000256" key="3">
    <source>
        <dbReference type="ARBA" id="ARBA00022679"/>
    </source>
</evidence>
<feature type="transmembrane region" description="Helical" evidence="9">
    <location>
        <begin position="176"/>
        <end position="194"/>
    </location>
</feature>